<evidence type="ECO:0000259" key="3">
    <source>
        <dbReference type="Pfam" id="PF00685"/>
    </source>
</evidence>
<evidence type="ECO:0000256" key="1">
    <source>
        <dbReference type="ARBA" id="ARBA00005771"/>
    </source>
</evidence>
<comment type="similarity">
    <text evidence="1">Belongs to the sulfotransferase 1 family.</text>
</comment>
<reference evidence="4 5" key="1">
    <citation type="submission" date="2021-06" db="EMBL/GenBank/DDBJ databases">
        <title>Caerostris darwini draft genome.</title>
        <authorList>
            <person name="Kono N."/>
            <person name="Arakawa K."/>
        </authorList>
    </citation>
    <scope>NUCLEOTIDE SEQUENCE [LARGE SCALE GENOMIC DNA]</scope>
</reference>
<name>A0AAV4V0E9_9ARAC</name>
<evidence type="ECO:0000313" key="5">
    <source>
        <dbReference type="Proteomes" id="UP001054837"/>
    </source>
</evidence>
<dbReference type="Proteomes" id="UP001054837">
    <property type="component" value="Unassembled WGS sequence"/>
</dbReference>
<feature type="domain" description="Sulfotransferase" evidence="3">
    <location>
        <begin position="338"/>
        <end position="574"/>
    </location>
</feature>
<dbReference type="InterPro" id="IPR000863">
    <property type="entry name" value="Sulfotransferase_dom"/>
</dbReference>
<gene>
    <name evidence="4" type="primary">Sult1b1</name>
    <name evidence="4" type="ORF">CDAR_272711</name>
</gene>
<keyword evidence="2" id="KW-0808">Transferase</keyword>
<protein>
    <recommendedName>
        <fullName evidence="3">Sulfotransferase domain-containing protein</fullName>
    </recommendedName>
</protein>
<dbReference type="EMBL" id="BPLQ01012170">
    <property type="protein sequence ID" value="GIY63359.1"/>
    <property type="molecule type" value="Genomic_DNA"/>
</dbReference>
<dbReference type="GO" id="GO:0008146">
    <property type="term" value="F:sulfotransferase activity"/>
    <property type="evidence" value="ECO:0007669"/>
    <property type="project" value="InterPro"/>
</dbReference>
<proteinExistence type="inferred from homology"/>
<organism evidence="4 5">
    <name type="scientific">Caerostris darwini</name>
    <dbReference type="NCBI Taxonomy" id="1538125"/>
    <lineage>
        <taxon>Eukaryota</taxon>
        <taxon>Metazoa</taxon>
        <taxon>Ecdysozoa</taxon>
        <taxon>Arthropoda</taxon>
        <taxon>Chelicerata</taxon>
        <taxon>Arachnida</taxon>
        <taxon>Araneae</taxon>
        <taxon>Araneomorphae</taxon>
        <taxon>Entelegynae</taxon>
        <taxon>Araneoidea</taxon>
        <taxon>Araneidae</taxon>
        <taxon>Caerostris</taxon>
    </lineage>
</organism>
<evidence type="ECO:0000256" key="2">
    <source>
        <dbReference type="ARBA" id="ARBA00022679"/>
    </source>
</evidence>
<evidence type="ECO:0000313" key="4">
    <source>
        <dbReference type="EMBL" id="GIY63359.1"/>
    </source>
</evidence>
<dbReference type="Gene3D" id="3.40.50.300">
    <property type="entry name" value="P-loop containing nucleotide triphosphate hydrolases"/>
    <property type="match status" value="2"/>
</dbReference>
<dbReference type="PANTHER" id="PTHR11783">
    <property type="entry name" value="SULFOTRANSFERASE SULT"/>
    <property type="match status" value="1"/>
</dbReference>
<keyword evidence="5" id="KW-1185">Reference proteome</keyword>
<comment type="caution">
    <text evidence="4">The sequence shown here is derived from an EMBL/GenBank/DDBJ whole genome shotgun (WGS) entry which is preliminary data.</text>
</comment>
<dbReference type="Pfam" id="PF00685">
    <property type="entry name" value="Sulfotransfer_1"/>
    <property type="match status" value="2"/>
</dbReference>
<dbReference type="SUPFAM" id="SSF52540">
    <property type="entry name" value="P-loop containing nucleoside triphosphate hydrolases"/>
    <property type="match status" value="2"/>
</dbReference>
<dbReference type="InterPro" id="IPR027417">
    <property type="entry name" value="P-loop_NTPase"/>
</dbReference>
<sequence length="593" mass="69674">MAESSKLKEKRHVQLVRGYPFPGSAWFKKDILEEVMDYVPKSGDIIISSYPKTGTTWLQYIVLQITSKGALFPSNVDLDRICPYMEMTGKSSLDLLKPPRMYMHHIPYNMMQMNKESKVLYIYRRPEDTFVSYYHFLQNLKEDNLDFDEYFENFLSGNVGYGRYFDHIMSYLAHKDDDNLLLISYEALSANNKEEILRIARFLGEDYYRSLTQDESLLEQIMQRTSFDYMKSNISFTIPMVRNEDECEKLKAKKINFFRKGIVGEGKFLLSSEQMNRLKNEAEVTIVVRKSCSKKMAENRKPKGSRYVQLVRGYPFPGSVWLKKDILEEVMDYVLKPGDIIISSYPKTGTTWLKYIVQQIISKGAFFPSSEDLERVCPYMEMTGKAGLDLLKPPRMCMHHIPYNMVQKNKESKILYIYRRPEDTFVSYYHFLQNLREDNLDFDEYFENFLVGNIGYGRYFDHIMSYLAHKDDDNLLLISYEALSANNKEEILRIARFLGEDYYRSLTQDESVLEEIIKRTSFDYMKSNISVTIPVVRNEDECEKLKPKKIDFFRKGIVGEGKCLLSSEQMKRLKNEAEVIMGSSEILQAWFKE</sequence>
<dbReference type="AlphaFoldDB" id="A0AAV4V0E9"/>
<feature type="domain" description="Sulfotransferase" evidence="3">
    <location>
        <begin position="44"/>
        <end position="280"/>
    </location>
</feature>
<accession>A0AAV4V0E9</accession>